<dbReference type="PANTHER" id="PTHR43701">
    <property type="entry name" value="MEMBRANE TRANSPORTER PROTEIN MJ0441-RELATED"/>
    <property type="match status" value="1"/>
</dbReference>
<comment type="caution">
    <text evidence="7">The sequence shown here is derived from an EMBL/GenBank/DDBJ whole genome shotgun (WGS) entry which is preliminary data.</text>
</comment>
<keyword evidence="6" id="KW-1003">Cell membrane</keyword>
<comment type="subcellular location">
    <subcellularLocation>
        <location evidence="6">Cell membrane</location>
        <topology evidence="6">Multi-pass membrane protein</topology>
    </subcellularLocation>
    <subcellularLocation>
        <location evidence="1">Membrane</location>
        <topology evidence="1">Multi-pass membrane protein</topology>
    </subcellularLocation>
</comment>
<feature type="transmembrane region" description="Helical" evidence="6">
    <location>
        <begin position="72"/>
        <end position="93"/>
    </location>
</feature>
<feature type="transmembrane region" description="Helical" evidence="6">
    <location>
        <begin position="232"/>
        <end position="250"/>
    </location>
</feature>
<gene>
    <name evidence="7" type="ORF">C8E99_0250</name>
</gene>
<dbReference type="AlphaFoldDB" id="A0A3D9L9F4"/>
<dbReference type="GO" id="GO:0005886">
    <property type="term" value="C:plasma membrane"/>
    <property type="evidence" value="ECO:0007669"/>
    <property type="project" value="UniProtKB-SubCell"/>
</dbReference>
<protein>
    <recommendedName>
        <fullName evidence="6">Probable membrane transporter protein</fullName>
    </recommendedName>
</protein>
<evidence type="ECO:0000256" key="1">
    <source>
        <dbReference type="ARBA" id="ARBA00004141"/>
    </source>
</evidence>
<dbReference type="Proteomes" id="UP000256727">
    <property type="component" value="Unassembled WGS sequence"/>
</dbReference>
<organism evidence="7 8">
    <name type="scientific">Citricoccus muralis</name>
    <dbReference type="NCBI Taxonomy" id="169134"/>
    <lineage>
        <taxon>Bacteria</taxon>
        <taxon>Bacillati</taxon>
        <taxon>Actinomycetota</taxon>
        <taxon>Actinomycetes</taxon>
        <taxon>Micrococcales</taxon>
        <taxon>Micrococcaceae</taxon>
        <taxon>Citricoccus</taxon>
    </lineage>
</organism>
<feature type="transmembrane region" description="Helical" evidence="6">
    <location>
        <begin position="200"/>
        <end position="220"/>
    </location>
</feature>
<dbReference type="Pfam" id="PF01925">
    <property type="entry name" value="TauE"/>
    <property type="match status" value="1"/>
</dbReference>
<accession>A0A3D9L9F4</accession>
<keyword evidence="8" id="KW-1185">Reference proteome</keyword>
<evidence type="ECO:0000256" key="3">
    <source>
        <dbReference type="ARBA" id="ARBA00022692"/>
    </source>
</evidence>
<evidence type="ECO:0000256" key="5">
    <source>
        <dbReference type="ARBA" id="ARBA00023136"/>
    </source>
</evidence>
<feature type="transmembrane region" description="Helical" evidence="6">
    <location>
        <begin position="6"/>
        <end position="34"/>
    </location>
</feature>
<keyword evidence="5 6" id="KW-0472">Membrane</keyword>
<name>A0A3D9L9F4_9MICC</name>
<keyword evidence="4 6" id="KW-1133">Transmembrane helix</keyword>
<sequence>MDLQLIFTVALTIAVGLSLGLLGGGGSILMVPILTYAAGMEPREAITSSLVIVGVTSAVGALNHARHQRVRWSTGLVVGAAGMAGAFAGGLLGRFLPGQVLMVAFALTMLAAAGAMLRRRRTATSPHTGDLPLVKAVLAGLAVGLVTGLLGAGGGFLLVPALALLGGLPMSVAVGTSLLVIALNSAAGLAGHLTTTALDWPLVLVLTAVAVAGSFAGATLQHRLSEARLRRWFGYLVLAMGVLVLVQELPAVAATVVGFAAALALAAVVLCRIPSIPCPGALRRTAP</sequence>
<dbReference type="InterPro" id="IPR051598">
    <property type="entry name" value="TSUP/Inactive_protease-like"/>
</dbReference>
<dbReference type="OrthoDB" id="528320at2"/>
<keyword evidence="3 6" id="KW-0812">Transmembrane</keyword>
<feature type="transmembrane region" description="Helical" evidence="6">
    <location>
        <begin position="137"/>
        <end position="165"/>
    </location>
</feature>
<dbReference type="RefSeq" id="WP_115930750.1">
    <property type="nucleotide sequence ID" value="NZ_QREH01000001.1"/>
</dbReference>
<evidence type="ECO:0000256" key="6">
    <source>
        <dbReference type="RuleBase" id="RU363041"/>
    </source>
</evidence>
<feature type="transmembrane region" description="Helical" evidence="6">
    <location>
        <begin position="172"/>
        <end position="194"/>
    </location>
</feature>
<evidence type="ECO:0000256" key="2">
    <source>
        <dbReference type="ARBA" id="ARBA00009142"/>
    </source>
</evidence>
<feature type="transmembrane region" description="Helical" evidence="6">
    <location>
        <begin position="46"/>
        <end position="66"/>
    </location>
</feature>
<dbReference type="PANTHER" id="PTHR43701:SF2">
    <property type="entry name" value="MEMBRANE TRANSPORTER PROTEIN YJNA-RELATED"/>
    <property type="match status" value="1"/>
</dbReference>
<reference evidence="7 8" key="1">
    <citation type="submission" date="2018-07" db="EMBL/GenBank/DDBJ databases">
        <title>Sequencing the genomes of 1000 actinobacteria strains.</title>
        <authorList>
            <person name="Klenk H.-P."/>
        </authorList>
    </citation>
    <scope>NUCLEOTIDE SEQUENCE [LARGE SCALE GENOMIC DNA]</scope>
    <source>
        <strain evidence="7 8">DSM 14442</strain>
    </source>
</reference>
<proteinExistence type="inferred from homology"/>
<evidence type="ECO:0000313" key="7">
    <source>
        <dbReference type="EMBL" id="REE02480.1"/>
    </source>
</evidence>
<dbReference type="InterPro" id="IPR002781">
    <property type="entry name" value="TM_pro_TauE-like"/>
</dbReference>
<evidence type="ECO:0000313" key="8">
    <source>
        <dbReference type="Proteomes" id="UP000256727"/>
    </source>
</evidence>
<evidence type="ECO:0000256" key="4">
    <source>
        <dbReference type="ARBA" id="ARBA00022989"/>
    </source>
</evidence>
<comment type="similarity">
    <text evidence="2 6">Belongs to the 4-toluene sulfonate uptake permease (TSUP) (TC 2.A.102) family.</text>
</comment>
<dbReference type="EMBL" id="QREH01000001">
    <property type="protein sequence ID" value="REE02480.1"/>
    <property type="molecule type" value="Genomic_DNA"/>
</dbReference>
<feature type="transmembrane region" description="Helical" evidence="6">
    <location>
        <begin position="256"/>
        <end position="274"/>
    </location>
</feature>